<evidence type="ECO:0000313" key="9">
    <source>
        <dbReference type="EMBL" id="HGE75358.1"/>
    </source>
</evidence>
<evidence type="ECO:0000256" key="2">
    <source>
        <dbReference type="ARBA" id="ARBA00022730"/>
    </source>
</evidence>
<dbReference type="GO" id="GO:0000049">
    <property type="term" value="F:tRNA binding"/>
    <property type="evidence" value="ECO:0007669"/>
    <property type="project" value="UniProtKB-UniRule"/>
</dbReference>
<dbReference type="InterPro" id="IPR023798">
    <property type="entry name" value="Ribosomal_uS7_dom"/>
</dbReference>
<proteinExistence type="inferred from homology"/>
<accession>A0A7V3RES9</accession>
<dbReference type="InterPro" id="IPR000235">
    <property type="entry name" value="Ribosomal_uS7"/>
</dbReference>
<evidence type="ECO:0000256" key="4">
    <source>
        <dbReference type="ARBA" id="ARBA00022980"/>
    </source>
</evidence>
<gene>
    <name evidence="7" type="primary">rpsG</name>
    <name evidence="9" type="ORF">ENX73_04455</name>
</gene>
<dbReference type="AlphaFoldDB" id="A0A7V3RES9"/>
<keyword evidence="3 7" id="KW-0694">RNA-binding</keyword>
<evidence type="ECO:0000256" key="7">
    <source>
        <dbReference type="HAMAP-Rule" id="MF_00480"/>
    </source>
</evidence>
<keyword evidence="2 7" id="KW-0699">rRNA-binding</keyword>
<dbReference type="Pfam" id="PF00177">
    <property type="entry name" value="Ribosomal_S7"/>
    <property type="match status" value="1"/>
</dbReference>
<dbReference type="FunFam" id="1.10.455.10:FF:000001">
    <property type="entry name" value="30S ribosomal protein S7"/>
    <property type="match status" value="1"/>
</dbReference>
<name>A0A7V3RES9_9BACT</name>
<comment type="similarity">
    <text evidence="1 7">Belongs to the universal ribosomal protein uS7 family.</text>
</comment>
<keyword evidence="7" id="KW-0820">tRNA-binding</keyword>
<dbReference type="GO" id="GO:0019843">
    <property type="term" value="F:rRNA binding"/>
    <property type="evidence" value="ECO:0007669"/>
    <property type="project" value="UniProtKB-UniRule"/>
</dbReference>
<sequence length="155" mass="17924">MRRRRAEVRGVTPDPVYRDELVTRFINKIMWDGKKTVAQKDFYTALEIVKEKSGKEPIEVLRKAFENVAPVLEVKPRRVGGATYQVPIEVQEPRKTSLGIRWIVDAARARKGRPISEKLAEEILNAYNNTGTAVKKREDVQKMAESNRAFAHYRW</sequence>
<dbReference type="GO" id="GO:0015935">
    <property type="term" value="C:small ribosomal subunit"/>
    <property type="evidence" value="ECO:0007669"/>
    <property type="project" value="InterPro"/>
</dbReference>
<keyword evidence="5 7" id="KW-0687">Ribonucleoprotein</keyword>
<dbReference type="GO" id="GO:0006412">
    <property type="term" value="P:translation"/>
    <property type="evidence" value="ECO:0007669"/>
    <property type="project" value="UniProtKB-UniRule"/>
</dbReference>
<evidence type="ECO:0000259" key="8">
    <source>
        <dbReference type="Pfam" id="PF00177"/>
    </source>
</evidence>
<evidence type="ECO:0000256" key="5">
    <source>
        <dbReference type="ARBA" id="ARBA00023274"/>
    </source>
</evidence>
<evidence type="ECO:0000256" key="1">
    <source>
        <dbReference type="ARBA" id="ARBA00007151"/>
    </source>
</evidence>
<keyword evidence="4 7" id="KW-0689">Ribosomal protein</keyword>
<dbReference type="Gene3D" id="1.10.455.10">
    <property type="entry name" value="Ribosomal protein S7 domain"/>
    <property type="match status" value="1"/>
</dbReference>
<dbReference type="EMBL" id="DTPE01000180">
    <property type="protein sequence ID" value="HGE75358.1"/>
    <property type="molecule type" value="Genomic_DNA"/>
</dbReference>
<feature type="domain" description="Small ribosomal subunit protein uS7" evidence="8">
    <location>
        <begin position="1"/>
        <end position="148"/>
    </location>
</feature>
<dbReference type="GO" id="GO:0003735">
    <property type="term" value="F:structural constituent of ribosome"/>
    <property type="evidence" value="ECO:0007669"/>
    <property type="project" value="InterPro"/>
</dbReference>
<dbReference type="SUPFAM" id="SSF47973">
    <property type="entry name" value="Ribosomal protein S7"/>
    <property type="match status" value="1"/>
</dbReference>
<evidence type="ECO:0000256" key="6">
    <source>
        <dbReference type="ARBA" id="ARBA00044531"/>
    </source>
</evidence>
<comment type="caution">
    <text evidence="9">The sequence shown here is derived from an EMBL/GenBank/DDBJ whole genome shotgun (WGS) entry which is preliminary data.</text>
</comment>
<dbReference type="HAMAP" id="MF_00480_B">
    <property type="entry name" value="Ribosomal_uS7_B"/>
    <property type="match status" value="1"/>
</dbReference>
<reference evidence="9" key="1">
    <citation type="journal article" date="2020" name="mSystems">
        <title>Genome- and Community-Level Interaction Insights into Carbon Utilization and Element Cycling Functions of Hydrothermarchaeota in Hydrothermal Sediment.</title>
        <authorList>
            <person name="Zhou Z."/>
            <person name="Liu Y."/>
            <person name="Xu W."/>
            <person name="Pan J."/>
            <person name="Luo Z.H."/>
            <person name="Li M."/>
        </authorList>
    </citation>
    <scope>NUCLEOTIDE SEQUENCE [LARGE SCALE GENOMIC DNA]</scope>
    <source>
        <strain evidence="9">SpSt-966</strain>
    </source>
</reference>
<dbReference type="PANTHER" id="PTHR11205">
    <property type="entry name" value="RIBOSOMAL PROTEIN S7"/>
    <property type="match status" value="1"/>
</dbReference>
<dbReference type="CDD" id="cd14869">
    <property type="entry name" value="uS7_Bacteria"/>
    <property type="match status" value="1"/>
</dbReference>
<protein>
    <recommendedName>
        <fullName evidence="6 7">Small ribosomal subunit protein uS7</fullName>
    </recommendedName>
</protein>
<evidence type="ECO:0000256" key="3">
    <source>
        <dbReference type="ARBA" id="ARBA00022884"/>
    </source>
</evidence>
<dbReference type="InterPro" id="IPR036823">
    <property type="entry name" value="Ribosomal_uS7_dom_sf"/>
</dbReference>
<organism evidence="9">
    <name type="scientific">Mesoaciditoga lauensis</name>
    <dbReference type="NCBI Taxonomy" id="1495039"/>
    <lineage>
        <taxon>Bacteria</taxon>
        <taxon>Thermotogati</taxon>
        <taxon>Thermotogota</taxon>
        <taxon>Thermotogae</taxon>
        <taxon>Mesoaciditogales</taxon>
        <taxon>Mesoaciditogaceae</taxon>
        <taxon>Mesoaciditoga</taxon>
    </lineage>
</organism>
<comment type="subunit">
    <text evidence="7">Part of the 30S ribosomal subunit. Contacts proteins S9 and S11.</text>
</comment>
<dbReference type="PIRSF" id="PIRSF002122">
    <property type="entry name" value="RPS7p_RPS7a_RPS5e_RPS7o"/>
    <property type="match status" value="1"/>
</dbReference>
<dbReference type="NCBIfam" id="TIGR01029">
    <property type="entry name" value="rpsG_bact"/>
    <property type="match status" value="1"/>
</dbReference>
<dbReference type="InterPro" id="IPR005717">
    <property type="entry name" value="Ribosomal_uS7_bac/org-type"/>
</dbReference>
<comment type="function">
    <text evidence="7">One of the primary rRNA binding proteins, it binds directly to 16S rRNA where it nucleates assembly of the head domain of the 30S subunit. Is located at the subunit interface close to the decoding center, probably blocks exit of the E-site tRNA.</text>
</comment>